<proteinExistence type="predicted"/>
<dbReference type="Proteomes" id="UP001152607">
    <property type="component" value="Unassembled WGS sequence"/>
</dbReference>
<dbReference type="AlphaFoldDB" id="A0A9W4XIX3"/>
<dbReference type="InterPro" id="IPR011583">
    <property type="entry name" value="Chitinase_II/V-like_cat"/>
</dbReference>
<dbReference type="OrthoDB" id="73875at2759"/>
<dbReference type="EC" id="3.2.1.14" evidence="1"/>
<dbReference type="FunFam" id="3.20.20.80:FF:000159">
    <property type="entry name" value="Class V chitinase, putative"/>
    <property type="match status" value="1"/>
</dbReference>
<organism evidence="4 5">
    <name type="scientific">Periconia digitata</name>
    <dbReference type="NCBI Taxonomy" id="1303443"/>
    <lineage>
        <taxon>Eukaryota</taxon>
        <taxon>Fungi</taxon>
        <taxon>Dikarya</taxon>
        <taxon>Ascomycota</taxon>
        <taxon>Pezizomycotina</taxon>
        <taxon>Dothideomycetes</taxon>
        <taxon>Pleosporomycetidae</taxon>
        <taxon>Pleosporales</taxon>
        <taxon>Massarineae</taxon>
        <taxon>Periconiaceae</taxon>
        <taxon>Periconia</taxon>
    </lineage>
</organism>
<dbReference type="Pfam" id="PF00704">
    <property type="entry name" value="Glyco_hydro_18"/>
    <property type="match status" value="1"/>
</dbReference>
<dbReference type="SMART" id="SM00636">
    <property type="entry name" value="Glyco_18"/>
    <property type="match status" value="1"/>
</dbReference>
<dbReference type="InterPro" id="IPR001223">
    <property type="entry name" value="Glyco_hydro18_cat"/>
</dbReference>
<evidence type="ECO:0000256" key="2">
    <source>
        <dbReference type="SAM" id="MobiDB-lite"/>
    </source>
</evidence>
<dbReference type="GO" id="GO:0008843">
    <property type="term" value="F:endochitinase activity"/>
    <property type="evidence" value="ECO:0007669"/>
    <property type="project" value="UniProtKB-EC"/>
</dbReference>
<feature type="region of interest" description="Disordered" evidence="2">
    <location>
        <begin position="390"/>
        <end position="409"/>
    </location>
</feature>
<feature type="domain" description="GH18" evidence="3">
    <location>
        <begin position="31"/>
        <end position="400"/>
    </location>
</feature>
<evidence type="ECO:0000313" key="5">
    <source>
        <dbReference type="Proteomes" id="UP001152607"/>
    </source>
</evidence>
<gene>
    <name evidence="4" type="ORF">PDIGIT_LOCUS6356</name>
</gene>
<protein>
    <recommendedName>
        <fullName evidence="1">chitinase</fullName>
        <ecNumber evidence="1">3.2.1.14</ecNumber>
    </recommendedName>
</protein>
<evidence type="ECO:0000259" key="3">
    <source>
        <dbReference type="PROSITE" id="PS51910"/>
    </source>
</evidence>
<dbReference type="GO" id="GO:0005576">
    <property type="term" value="C:extracellular region"/>
    <property type="evidence" value="ECO:0007669"/>
    <property type="project" value="TreeGrafter"/>
</dbReference>
<dbReference type="GO" id="GO:0008061">
    <property type="term" value="F:chitin binding"/>
    <property type="evidence" value="ECO:0007669"/>
    <property type="project" value="InterPro"/>
</dbReference>
<dbReference type="InterPro" id="IPR017853">
    <property type="entry name" value="GH"/>
</dbReference>
<accession>A0A9W4XIX3</accession>
<dbReference type="EMBL" id="CAOQHR010000004">
    <property type="protein sequence ID" value="CAI6333318.1"/>
    <property type="molecule type" value="Genomic_DNA"/>
</dbReference>
<keyword evidence="5" id="KW-1185">Reference proteome</keyword>
<dbReference type="PROSITE" id="PS51910">
    <property type="entry name" value="GH18_2"/>
    <property type="match status" value="1"/>
</dbReference>
<dbReference type="PANTHER" id="PTHR11177:SF378">
    <property type="entry name" value="CHITINASE"/>
    <property type="match status" value="1"/>
</dbReference>
<evidence type="ECO:0000256" key="1">
    <source>
        <dbReference type="ARBA" id="ARBA00012729"/>
    </source>
</evidence>
<evidence type="ECO:0000313" key="4">
    <source>
        <dbReference type="EMBL" id="CAI6333318.1"/>
    </source>
</evidence>
<dbReference type="Gene3D" id="3.20.20.80">
    <property type="entry name" value="Glycosidases"/>
    <property type="match status" value="1"/>
</dbReference>
<dbReference type="PANTHER" id="PTHR11177">
    <property type="entry name" value="CHITINASE"/>
    <property type="match status" value="1"/>
</dbReference>
<reference evidence="4" key="1">
    <citation type="submission" date="2023-01" db="EMBL/GenBank/DDBJ databases">
        <authorList>
            <person name="Van Ghelder C."/>
            <person name="Rancurel C."/>
        </authorList>
    </citation>
    <scope>NUCLEOTIDE SEQUENCE</scope>
    <source>
        <strain evidence="4">CNCM I-4278</strain>
    </source>
</reference>
<name>A0A9W4XIX3_9PLEO</name>
<dbReference type="InterPro" id="IPR050314">
    <property type="entry name" value="Glycosyl_Hydrlase_18"/>
</dbReference>
<dbReference type="PROSITE" id="PS51257">
    <property type="entry name" value="PROKAR_LIPOPROTEIN"/>
    <property type="match status" value="1"/>
</dbReference>
<dbReference type="GO" id="GO:0006032">
    <property type="term" value="P:chitin catabolic process"/>
    <property type="evidence" value="ECO:0007669"/>
    <property type="project" value="TreeGrafter"/>
</dbReference>
<dbReference type="SUPFAM" id="SSF51445">
    <property type="entry name" value="(Trans)glycosidases"/>
    <property type="match status" value="1"/>
</dbReference>
<dbReference type="GO" id="GO:0005975">
    <property type="term" value="P:carbohydrate metabolic process"/>
    <property type="evidence" value="ECO:0007669"/>
    <property type="project" value="InterPro"/>
</dbReference>
<sequence length="409" mass="44925">MAVPRIQNNIYYAVFCILALVVPAMTACTKAHYIMYLTGQHNVVPEPSLIECITHVDLAFMRSETFNTPNQTSFPLFTTVEEVRSKFPNDTKVMIAIGGWGDTDGFSAAAKTDQTRLQFATNIKNMIALTGADGVDIDWEYPGGNGEDYKTNPNSQKVWEIDAFPKLLAEIRTAIGPSKTLSAAVPGLPRDMLAFTPSTVPLISQTVDFLNIMTYDMFNRRDNVTKHHTGLQLSMEAIETYLERGLPSAKANLGLAFYTKWYKTDPDAKAECRAHPVGCPTALMEDPVTGGDLGKAGAFSWHDNVPAELANSWSKAQAYGVYDEAGGGHYYWDEDEDLYWTWDTEAAILKKFPQIVVEKSLGGAFAWGLGEDAPQFVHLGAATQGILTWTNGTKEPGPAAEDQAEKSEL</sequence>
<comment type="caution">
    <text evidence="4">The sequence shown here is derived from an EMBL/GenBank/DDBJ whole genome shotgun (WGS) entry which is preliminary data.</text>
</comment>